<dbReference type="GeneID" id="25308002"/>
<feature type="compositionally biased region" description="Polar residues" evidence="6">
    <location>
        <begin position="14"/>
        <end position="25"/>
    </location>
</feature>
<reference evidence="7 8" key="1">
    <citation type="submission" date="2015-01" db="EMBL/GenBank/DDBJ databases">
        <title>The Genome Sequence of Fonsecaea pedrosoi CBS 271.37.</title>
        <authorList>
            <consortium name="The Broad Institute Genomics Platform"/>
            <person name="Cuomo C."/>
            <person name="de Hoog S."/>
            <person name="Gorbushina A."/>
            <person name="Stielow B."/>
            <person name="Teixiera M."/>
            <person name="Abouelleil A."/>
            <person name="Chapman S.B."/>
            <person name="Priest M."/>
            <person name="Young S.K."/>
            <person name="Wortman J."/>
            <person name="Nusbaum C."/>
            <person name="Birren B."/>
        </authorList>
    </citation>
    <scope>NUCLEOTIDE SEQUENCE [LARGE SCALE GENOMIC DNA]</scope>
    <source>
        <strain evidence="7 8">CBS 271.37</strain>
    </source>
</reference>
<dbReference type="GO" id="GO:0050661">
    <property type="term" value="F:NADP binding"/>
    <property type="evidence" value="ECO:0007669"/>
    <property type="project" value="InterPro"/>
</dbReference>
<comment type="cofactor">
    <cofactor evidence="1">
        <name>FAD</name>
        <dbReference type="ChEBI" id="CHEBI:57692"/>
    </cofactor>
</comment>
<dbReference type="Gene3D" id="3.50.50.60">
    <property type="entry name" value="FAD/NAD(P)-binding domain"/>
    <property type="match status" value="2"/>
</dbReference>
<accession>A0A0D2H206</accession>
<dbReference type="Pfam" id="PF00743">
    <property type="entry name" value="FMO-like"/>
    <property type="match status" value="1"/>
</dbReference>
<keyword evidence="8" id="KW-1185">Reference proteome</keyword>
<dbReference type="InterPro" id="IPR020946">
    <property type="entry name" value="Flavin_mOase-like"/>
</dbReference>
<dbReference type="GO" id="GO:0050660">
    <property type="term" value="F:flavin adenine dinucleotide binding"/>
    <property type="evidence" value="ECO:0007669"/>
    <property type="project" value="InterPro"/>
</dbReference>
<feature type="region of interest" description="Disordered" evidence="6">
    <location>
        <begin position="1"/>
        <end position="25"/>
    </location>
</feature>
<comment type="similarity">
    <text evidence="2">Belongs to the FAD-binding monooxygenase family.</text>
</comment>
<dbReference type="InterPro" id="IPR036188">
    <property type="entry name" value="FAD/NAD-bd_sf"/>
</dbReference>
<dbReference type="Proteomes" id="UP000053029">
    <property type="component" value="Unassembled WGS sequence"/>
</dbReference>
<dbReference type="OrthoDB" id="74360at2759"/>
<evidence type="ECO:0000256" key="5">
    <source>
        <dbReference type="ARBA" id="ARBA00023002"/>
    </source>
</evidence>
<evidence type="ECO:0000256" key="2">
    <source>
        <dbReference type="ARBA" id="ARBA00010139"/>
    </source>
</evidence>
<dbReference type="RefSeq" id="XP_013282482.1">
    <property type="nucleotide sequence ID" value="XM_013427028.1"/>
</dbReference>
<dbReference type="SUPFAM" id="SSF51905">
    <property type="entry name" value="FAD/NAD(P)-binding domain"/>
    <property type="match status" value="2"/>
</dbReference>
<protein>
    <recommendedName>
        <fullName evidence="9">Sterigmatocystin biosynthesis monooxygenase stcW</fullName>
    </recommendedName>
</protein>
<dbReference type="VEuPathDB" id="FungiDB:Z517_08512"/>
<gene>
    <name evidence="7" type="ORF">Z517_08512</name>
</gene>
<proteinExistence type="inferred from homology"/>
<dbReference type="InterPro" id="IPR051209">
    <property type="entry name" value="FAD-bind_Monooxygenase_sf"/>
</dbReference>
<dbReference type="GO" id="GO:0004499">
    <property type="term" value="F:N,N-dimethylaniline monooxygenase activity"/>
    <property type="evidence" value="ECO:0007669"/>
    <property type="project" value="InterPro"/>
</dbReference>
<dbReference type="PANTHER" id="PTHR42877">
    <property type="entry name" value="L-ORNITHINE N(5)-MONOOXYGENASE-RELATED"/>
    <property type="match status" value="1"/>
</dbReference>
<sequence length="584" mass="65575">MGESSAAAVPTAVGPQSSLPVHPSNGTTKLNGSAKFKCADQYLGQGRPMKIIVVGAGLSGIAAVKIFKDTFTDGSVELVIYEKNSDVTGTWLENRYPGCACDVPAHAYTFSWEGNPRWSRAYVGSPELYEYFKGRAVAYGVDKFVKLNSRVKEAVWDESEGKWKVQIEDVMSGTTFSDEAEVLINAAGFLNKWKMPDIPGLESFRGKLIHSAQWDEAYSLDDKVVGIIGTGSSAIQIIPQIQPKVKHLTSFIRSSTWITPEFAAEFAPEGRTAFFSERQKDEWAQDKDKFLEYRKKVESTMNKFFDMQFKDSTLQKDAYENFRKTMRERLSRKPELAELMIPTFGVGCRRVTPGHGYLEALTEDNVTVRSDGIVAITEDGVRMNKGDTIKLDVLICATGFDTSFRPPFPLVGREGRDLRDEWAEEPRSYCSIAALNMPNYFIISGPNFPLANGCLLPCLETNIKYAFTAVQKLRYDSIKAVVPKPQAVDDFQEFKDALMEDLVWTDHCVSWYKNGKAEGKVWGPWPGSSLSYLELMARPRWEDWDFTYLRPNRFSFLGRGKTERECRGGDLAYYLTEPGAAKTA</sequence>
<evidence type="ECO:0000256" key="1">
    <source>
        <dbReference type="ARBA" id="ARBA00001974"/>
    </source>
</evidence>
<evidence type="ECO:0000256" key="4">
    <source>
        <dbReference type="ARBA" id="ARBA00022827"/>
    </source>
</evidence>
<dbReference type="HOGENOM" id="CLU_006937_6_1_1"/>
<dbReference type="EMBL" id="KN846973">
    <property type="protein sequence ID" value="KIW78674.1"/>
    <property type="molecule type" value="Genomic_DNA"/>
</dbReference>
<evidence type="ECO:0000256" key="3">
    <source>
        <dbReference type="ARBA" id="ARBA00022630"/>
    </source>
</evidence>
<evidence type="ECO:0000256" key="6">
    <source>
        <dbReference type="SAM" id="MobiDB-lite"/>
    </source>
</evidence>
<dbReference type="PANTHER" id="PTHR42877:SF4">
    <property type="entry name" value="FAD_NAD(P)-BINDING DOMAIN-CONTAINING PROTEIN-RELATED"/>
    <property type="match status" value="1"/>
</dbReference>
<dbReference type="AlphaFoldDB" id="A0A0D2H206"/>
<organism evidence="7 8">
    <name type="scientific">Fonsecaea pedrosoi CBS 271.37</name>
    <dbReference type="NCBI Taxonomy" id="1442368"/>
    <lineage>
        <taxon>Eukaryota</taxon>
        <taxon>Fungi</taxon>
        <taxon>Dikarya</taxon>
        <taxon>Ascomycota</taxon>
        <taxon>Pezizomycotina</taxon>
        <taxon>Eurotiomycetes</taxon>
        <taxon>Chaetothyriomycetidae</taxon>
        <taxon>Chaetothyriales</taxon>
        <taxon>Herpotrichiellaceae</taxon>
        <taxon>Fonsecaea</taxon>
    </lineage>
</organism>
<keyword evidence="5" id="KW-0560">Oxidoreductase</keyword>
<name>A0A0D2H206_9EURO</name>
<keyword evidence="3" id="KW-0285">Flavoprotein</keyword>
<evidence type="ECO:0000313" key="8">
    <source>
        <dbReference type="Proteomes" id="UP000053029"/>
    </source>
</evidence>
<evidence type="ECO:0000313" key="7">
    <source>
        <dbReference type="EMBL" id="KIW78674.1"/>
    </source>
</evidence>
<keyword evidence="4" id="KW-0274">FAD</keyword>
<evidence type="ECO:0008006" key="9">
    <source>
        <dbReference type="Google" id="ProtNLM"/>
    </source>
</evidence>